<evidence type="ECO:0000313" key="1">
    <source>
        <dbReference type="EMBL" id="KAI8557476.1"/>
    </source>
</evidence>
<dbReference type="EMBL" id="CM046391">
    <property type="protein sequence ID" value="KAI8557476.1"/>
    <property type="molecule type" value="Genomic_DNA"/>
</dbReference>
<reference evidence="1" key="1">
    <citation type="submission" date="2022-02" db="EMBL/GenBank/DDBJ databases">
        <title>Plant Genome Project.</title>
        <authorList>
            <person name="Zhang R.-G."/>
        </authorList>
    </citation>
    <scope>NUCLEOTIDE SEQUENCE</scope>
    <source>
        <strain evidence="1">AT1</strain>
    </source>
</reference>
<sequence length="147" mass="17026">MHVDMMVSIYSLFAEQILVLMDELLWKKRSALYRSGPYSSQHLGYSLNWLISICFLGVCAKGVFKKSDITELKSKFRALSYVHERETPAGLHLHSRAGRYEMDLSSQKVLDNADDQGRTYQTRLIRQSMKKIKAMLRKMRPNLPVNV</sequence>
<dbReference type="Proteomes" id="UP001062846">
    <property type="component" value="Chromosome 4"/>
</dbReference>
<keyword evidence="2" id="KW-1185">Reference proteome</keyword>
<accession>A0ACC0NWY6</accession>
<comment type="caution">
    <text evidence="1">The sequence shown here is derived from an EMBL/GenBank/DDBJ whole genome shotgun (WGS) entry which is preliminary data.</text>
</comment>
<name>A0ACC0NWY6_RHOML</name>
<protein>
    <submittedName>
        <fullName evidence="1">Uncharacterized protein</fullName>
    </submittedName>
</protein>
<evidence type="ECO:0000313" key="2">
    <source>
        <dbReference type="Proteomes" id="UP001062846"/>
    </source>
</evidence>
<proteinExistence type="predicted"/>
<organism evidence="1 2">
    <name type="scientific">Rhododendron molle</name>
    <name type="common">Chinese azalea</name>
    <name type="synonym">Azalea mollis</name>
    <dbReference type="NCBI Taxonomy" id="49168"/>
    <lineage>
        <taxon>Eukaryota</taxon>
        <taxon>Viridiplantae</taxon>
        <taxon>Streptophyta</taxon>
        <taxon>Embryophyta</taxon>
        <taxon>Tracheophyta</taxon>
        <taxon>Spermatophyta</taxon>
        <taxon>Magnoliopsida</taxon>
        <taxon>eudicotyledons</taxon>
        <taxon>Gunneridae</taxon>
        <taxon>Pentapetalae</taxon>
        <taxon>asterids</taxon>
        <taxon>Ericales</taxon>
        <taxon>Ericaceae</taxon>
        <taxon>Ericoideae</taxon>
        <taxon>Rhodoreae</taxon>
        <taxon>Rhododendron</taxon>
    </lineage>
</organism>
<gene>
    <name evidence="1" type="ORF">RHMOL_Rhmol04G0013900</name>
</gene>